<dbReference type="Gene3D" id="3.40.710.10">
    <property type="entry name" value="DD-peptidase/beta-lactamase superfamily"/>
    <property type="match status" value="1"/>
</dbReference>
<evidence type="ECO:0000256" key="1">
    <source>
        <dbReference type="ARBA" id="ARBA00022801"/>
    </source>
</evidence>
<dbReference type="PANTHER" id="PTHR43283:SF11">
    <property type="entry name" value="BETA-LACTAMASE-RELATED DOMAIN-CONTAINING PROTEIN"/>
    <property type="match status" value="1"/>
</dbReference>
<proteinExistence type="predicted"/>
<dbReference type="Pfam" id="PF00144">
    <property type="entry name" value="Beta-lactamase"/>
    <property type="match status" value="1"/>
</dbReference>
<evidence type="ECO:0000259" key="2">
    <source>
        <dbReference type="Pfam" id="PF00144"/>
    </source>
</evidence>
<protein>
    <submittedName>
        <fullName evidence="3">Beta-lactamase family protein</fullName>
    </submittedName>
</protein>
<reference evidence="3 4" key="1">
    <citation type="journal article" date="2019" name="Microb. Cell Fact.">
        <title>Exploring novel herbicidin analogues by transcriptional regulator overexpression and MS/MS molecular networking.</title>
        <authorList>
            <person name="Shi Y."/>
            <person name="Gu R."/>
            <person name="Li Y."/>
            <person name="Wang X."/>
            <person name="Ren W."/>
            <person name="Li X."/>
            <person name="Wang L."/>
            <person name="Xie Y."/>
            <person name="Hong B."/>
        </authorList>
    </citation>
    <scope>NUCLEOTIDE SEQUENCE [LARGE SCALE GENOMIC DNA]</scope>
    <source>
        <strain evidence="3 4">US-43</strain>
    </source>
</reference>
<keyword evidence="1" id="KW-0378">Hydrolase</keyword>
<dbReference type="SUPFAM" id="SSF56601">
    <property type="entry name" value="beta-lactamase/transpeptidase-like"/>
    <property type="match status" value="1"/>
</dbReference>
<name>A0A5N5W9I4_STRMB</name>
<dbReference type="InterPro" id="IPR001466">
    <property type="entry name" value="Beta-lactam-related"/>
</dbReference>
<keyword evidence="4" id="KW-1185">Reference proteome</keyword>
<dbReference type="Proteomes" id="UP000327000">
    <property type="component" value="Unassembled WGS sequence"/>
</dbReference>
<dbReference type="OrthoDB" id="9809635at2"/>
<gene>
    <name evidence="3" type="ORF">FRZ00_12140</name>
</gene>
<evidence type="ECO:0000313" key="4">
    <source>
        <dbReference type="Proteomes" id="UP000327000"/>
    </source>
</evidence>
<organism evidence="3 4">
    <name type="scientific">Streptomyces mobaraensis</name>
    <name type="common">Streptoverticillium mobaraense</name>
    <dbReference type="NCBI Taxonomy" id="35621"/>
    <lineage>
        <taxon>Bacteria</taxon>
        <taxon>Bacillati</taxon>
        <taxon>Actinomycetota</taxon>
        <taxon>Actinomycetes</taxon>
        <taxon>Kitasatosporales</taxon>
        <taxon>Streptomycetaceae</taxon>
        <taxon>Streptomyces</taxon>
    </lineage>
</organism>
<dbReference type="InterPro" id="IPR050789">
    <property type="entry name" value="Diverse_Enzym_Activities"/>
</dbReference>
<dbReference type="RefSeq" id="WP_152263447.1">
    <property type="nucleotide sequence ID" value="NZ_VOKX01000018.1"/>
</dbReference>
<feature type="domain" description="Beta-lactamase-related" evidence="2">
    <location>
        <begin position="193"/>
        <end position="525"/>
    </location>
</feature>
<sequence>MNDTRTLPHHSLPTVPTAHPLFSPEWLRAAADATAGQSPHDGTALRLGLCLTDPPPGVAGRLLVLVDQTTGALAFRAGEWDERPTLTLTLTHDDARLLLFGDAEQRVRLFEHGGLVLEGVFLFLFFLDRLLQQDPSGVLARLRRCTAGAPPAARPWPDAGPLAIPEDEAAAARAAAEILPRTMDALRAELGRTTPGAQLHVGHAPSGTEVSAALGSCRPGVPFTRASRPIWYCCAKTLGAVAVGRLWERGLLDPMAPVSRYLPWYDGDGRERVTLHQLLTHTSSVPMGLDPLHGAMAAPVALRRELLRRMTVPTGTPPGTRITYGPWWAWFLIAEVVRALDGRDYERYLTEEILAPCGMDATRVVLTPREYHAEADRLPLIHITGGGLPSQPTHWYATEAACTRPIPGLNVRGPMSDLALFFTALADGGRGRHGRILLPQTVTALTTRHRVGLVDAFGNADWGLGFRVESRHLGDACTAFSRHASLRTFGHYGLWTSAVFADPDAGLVVALHLNGKTWQEEHQRRMITIGDAVYQDLRLT</sequence>
<evidence type="ECO:0000313" key="3">
    <source>
        <dbReference type="EMBL" id="KAB7846946.1"/>
    </source>
</evidence>
<dbReference type="PANTHER" id="PTHR43283">
    <property type="entry name" value="BETA-LACTAMASE-RELATED"/>
    <property type="match status" value="1"/>
</dbReference>
<dbReference type="InterPro" id="IPR012338">
    <property type="entry name" value="Beta-lactam/transpept-like"/>
</dbReference>
<comment type="caution">
    <text evidence="3">The sequence shown here is derived from an EMBL/GenBank/DDBJ whole genome shotgun (WGS) entry which is preliminary data.</text>
</comment>
<dbReference type="EMBL" id="VOKX01000018">
    <property type="protein sequence ID" value="KAB7846946.1"/>
    <property type="molecule type" value="Genomic_DNA"/>
</dbReference>
<dbReference type="GO" id="GO:0016787">
    <property type="term" value="F:hydrolase activity"/>
    <property type="evidence" value="ECO:0007669"/>
    <property type="project" value="UniProtKB-KW"/>
</dbReference>
<dbReference type="AlphaFoldDB" id="A0A5N5W9I4"/>
<accession>A0A5N5W9I4</accession>